<gene>
    <name evidence="1" type="ORF">DYBT9623_02840</name>
</gene>
<reference evidence="1 2" key="1">
    <citation type="submission" date="2021-04" db="EMBL/GenBank/DDBJ databases">
        <authorList>
            <person name="Rodrigo-Torres L."/>
            <person name="Arahal R. D."/>
            <person name="Lucena T."/>
        </authorList>
    </citation>
    <scope>NUCLEOTIDE SEQUENCE [LARGE SCALE GENOMIC DNA]</scope>
    <source>
        <strain evidence="1 2">CECT 9623</strain>
    </source>
</reference>
<proteinExistence type="predicted"/>
<evidence type="ECO:0000313" key="2">
    <source>
        <dbReference type="Proteomes" id="UP000679725"/>
    </source>
</evidence>
<dbReference type="EMBL" id="CAJRAU010000003">
    <property type="protein sequence ID" value="CAG5070100.1"/>
    <property type="molecule type" value="Genomic_DNA"/>
</dbReference>
<evidence type="ECO:0008006" key="3">
    <source>
        <dbReference type="Google" id="ProtNLM"/>
    </source>
</evidence>
<comment type="caution">
    <text evidence="1">The sequence shown here is derived from an EMBL/GenBank/DDBJ whole genome shotgun (WGS) entry which is preliminary data.</text>
</comment>
<evidence type="ECO:0000313" key="1">
    <source>
        <dbReference type="EMBL" id="CAG5070100.1"/>
    </source>
</evidence>
<dbReference type="RefSeq" id="WP_215234164.1">
    <property type="nucleotide sequence ID" value="NZ_CAJRAU010000003.1"/>
</dbReference>
<sequence length="242" mass="28398">MSHFTFVFFLVIGVIGISFGQDIQANSTAAPPEAQPVSLYKQATAFSQNLYNGRQYYLYDARNDEHQFFDDRKWRKGVVRYDEQQFDSIPMIYDIFRDELVIKHFNGDHLLLQSEKVDFFMLGDHNFVRMEAGKDINPQMRTGFYDIIYDGQSRTIARRAKQRQEKIVDKRVIALYPQKSYFYVFKDGKYHATQSKKAVLNLFPEHKKELRKALRDGKLSFRKQKDAAIAKMVSTHDELAKP</sequence>
<accession>A0ABN7RCJ0</accession>
<protein>
    <recommendedName>
        <fullName evidence="3">YARHG domain-containing protein</fullName>
    </recommendedName>
</protein>
<organism evidence="1 2">
    <name type="scientific">Dyadobacter linearis</name>
    <dbReference type="NCBI Taxonomy" id="2823330"/>
    <lineage>
        <taxon>Bacteria</taxon>
        <taxon>Pseudomonadati</taxon>
        <taxon>Bacteroidota</taxon>
        <taxon>Cytophagia</taxon>
        <taxon>Cytophagales</taxon>
        <taxon>Spirosomataceae</taxon>
        <taxon>Dyadobacter</taxon>
    </lineage>
</organism>
<keyword evidence="2" id="KW-1185">Reference proteome</keyword>
<name>A0ABN7RCJ0_9BACT</name>
<dbReference type="Proteomes" id="UP000679725">
    <property type="component" value="Unassembled WGS sequence"/>
</dbReference>